<keyword evidence="3" id="KW-0010">Activator</keyword>
<dbReference type="InParanoid" id="A0A6P6XZT4"/>
<reference evidence="9" key="1">
    <citation type="submission" date="2025-08" db="UniProtKB">
        <authorList>
            <consortium name="RefSeq"/>
        </authorList>
    </citation>
    <scope>IDENTIFICATION</scope>
    <source>
        <strain evidence="9">Airmid</strain>
    </source>
</reference>
<dbReference type="FunFam" id="1.10.880.10:FF:000004">
    <property type="entry name" value="Nuclear factor, erythroid 2"/>
    <property type="match status" value="1"/>
</dbReference>
<dbReference type="InterPro" id="IPR047167">
    <property type="entry name" value="NFE2-like"/>
</dbReference>
<evidence type="ECO:0000256" key="3">
    <source>
        <dbReference type="ARBA" id="ARBA00023159"/>
    </source>
</evidence>
<protein>
    <submittedName>
        <fullName evidence="9">GATA zinc finger domain-containing protein 14-like</fullName>
    </submittedName>
</protein>
<dbReference type="InterPro" id="IPR004826">
    <property type="entry name" value="bZIP_Maf"/>
</dbReference>
<feature type="compositionally biased region" description="Polar residues" evidence="6">
    <location>
        <begin position="235"/>
        <end position="244"/>
    </location>
</feature>
<dbReference type="PROSITE" id="PS00036">
    <property type="entry name" value="BZIP_BASIC"/>
    <property type="match status" value="1"/>
</dbReference>
<dbReference type="GO" id="GO:0005634">
    <property type="term" value="C:nucleus"/>
    <property type="evidence" value="ECO:0007669"/>
    <property type="project" value="TreeGrafter"/>
</dbReference>
<dbReference type="InterPro" id="IPR004827">
    <property type="entry name" value="bZIP"/>
</dbReference>
<dbReference type="Pfam" id="PF03131">
    <property type="entry name" value="bZIP_Maf"/>
    <property type="match status" value="1"/>
</dbReference>
<evidence type="ECO:0000256" key="1">
    <source>
        <dbReference type="ARBA" id="ARBA00023015"/>
    </source>
</evidence>
<gene>
    <name evidence="9" type="primary">LOC113793045</name>
</gene>
<dbReference type="KEGG" id="dpte:113793045"/>
<dbReference type="GO" id="GO:0000978">
    <property type="term" value="F:RNA polymerase II cis-regulatory region sequence-specific DNA binding"/>
    <property type="evidence" value="ECO:0007669"/>
    <property type="project" value="InterPro"/>
</dbReference>
<organism evidence="8 9">
    <name type="scientific">Dermatophagoides pteronyssinus</name>
    <name type="common">European house dust mite</name>
    <dbReference type="NCBI Taxonomy" id="6956"/>
    <lineage>
        <taxon>Eukaryota</taxon>
        <taxon>Metazoa</taxon>
        <taxon>Ecdysozoa</taxon>
        <taxon>Arthropoda</taxon>
        <taxon>Chelicerata</taxon>
        <taxon>Arachnida</taxon>
        <taxon>Acari</taxon>
        <taxon>Acariformes</taxon>
        <taxon>Sarcoptiformes</taxon>
        <taxon>Astigmata</taxon>
        <taxon>Psoroptidia</taxon>
        <taxon>Analgoidea</taxon>
        <taxon>Pyroglyphidae</taxon>
        <taxon>Dermatophagoidinae</taxon>
        <taxon>Dermatophagoides</taxon>
    </lineage>
</organism>
<keyword evidence="1" id="KW-0805">Transcription regulation</keyword>
<evidence type="ECO:0000256" key="4">
    <source>
        <dbReference type="ARBA" id="ARBA00023163"/>
    </source>
</evidence>
<dbReference type="PROSITE" id="PS50217">
    <property type="entry name" value="BZIP"/>
    <property type="match status" value="1"/>
</dbReference>
<keyword evidence="5" id="KW-0539">Nucleus</keyword>
<feature type="region of interest" description="Disordered" evidence="6">
    <location>
        <begin position="557"/>
        <end position="578"/>
    </location>
</feature>
<evidence type="ECO:0000313" key="8">
    <source>
        <dbReference type="Proteomes" id="UP000515146"/>
    </source>
</evidence>
<proteinExistence type="predicted"/>
<dbReference type="Proteomes" id="UP000515146">
    <property type="component" value="Unplaced"/>
</dbReference>
<feature type="region of interest" description="Disordered" evidence="6">
    <location>
        <begin position="209"/>
        <end position="244"/>
    </location>
</feature>
<evidence type="ECO:0000259" key="7">
    <source>
        <dbReference type="PROSITE" id="PS50217"/>
    </source>
</evidence>
<keyword evidence="4" id="KW-0804">Transcription</keyword>
<sequence length="877" mass="98784">MGQPKKTSTLAEWFYIALLLTAVRPPDHHQLSSLLPYRRSLLPNLHFGIDDRNNGPISVENFYYNDDIHSLHLNGISHNQHFRTKSSILLSETLDILDDLNSLGRYSNLHHHPDHHSSNLIAFPVSGGFSSNVFIKQENDEIGNHLSSSNVNLNSRINDDNSSLSIDPDILNQIDFELRNYPFNDDDTIWPNLNDDPLIQAENYSSLFNDDIDNNNNNNNDRHLEDRSIDDNGNESKSNENYQQQQREIIEDNNNNVDESFDEFLLGDQILPILGSGDNGDVNDLFDELELLLSNETDSYGGSHPEWPSYNGYQSNPTPATATDENGPEYPIYDITQNCNLYEQGSNGQLLNNCSGPYYCNNNSSNNNENENNFGAVLYSSLTTLSNGQDHLNSESSYNGFNNGVTISDANTYMNNVSFPANNSVPDCFYTGYIDEYNNSNNYSTDINHHGQNFEYNSIPTQSTPVTSTPVTQNLLNNNNPEQQQKFAHTNTEDCFDKSSDSAVSSMSSDRVLSLSDNDLIETSSESSSYNCEMNNLPGGNNNSAAKKKYRLFGKNSINSNNTAVNTNEDSGNKNDESKSIVQLTDYYGEYPPINYLYSNSASYSMIDSNDIGQYNSINYYPATAVQHNHTYAQLSNNAPIHSSMSSTSMSCSSSNDWIKQENVEDDSQNENIDDKQKSNRHSKSRTSSISSDKELNHFNRDEKRARALNIPITTEDIINLPIDEFNERLTKYELTEIQLSLIRDIRRRGKNKVAAQNCRKRKLDQIMGLQSEVDTMYSQKGSLESQYNQLLMVREMARDKYNKLYHFVVEASSSRQTFLELSSSPPDFPLKDSSSNEIQINDNSTGGFIVTNATTISVPPVPISSYGIDEFEGQQK</sequence>
<dbReference type="OMA" id="QSEVDNM"/>
<dbReference type="InterPro" id="IPR008917">
    <property type="entry name" value="TF_DNA-bd_sf"/>
</dbReference>
<evidence type="ECO:0000256" key="5">
    <source>
        <dbReference type="ARBA" id="ARBA00023242"/>
    </source>
</evidence>
<dbReference type="SUPFAM" id="SSF47454">
    <property type="entry name" value="A DNA-binding domain in eukaryotic transcription factors"/>
    <property type="match status" value="1"/>
</dbReference>
<keyword evidence="2" id="KW-0238">DNA-binding</keyword>
<dbReference type="SMART" id="SM00338">
    <property type="entry name" value="BRLZ"/>
    <property type="match status" value="1"/>
</dbReference>
<dbReference type="OrthoDB" id="7458135at2759"/>
<dbReference type="CDD" id="cd14698">
    <property type="entry name" value="bZIP_CNC"/>
    <property type="match status" value="1"/>
</dbReference>
<evidence type="ECO:0000256" key="6">
    <source>
        <dbReference type="SAM" id="MobiDB-lite"/>
    </source>
</evidence>
<evidence type="ECO:0000313" key="9">
    <source>
        <dbReference type="RefSeq" id="XP_027198812.1"/>
    </source>
</evidence>
<feature type="compositionally biased region" description="Polar residues" evidence="6">
    <location>
        <begin position="557"/>
        <end position="570"/>
    </location>
</feature>
<dbReference type="PANTHER" id="PTHR24411">
    <property type="entry name" value="NUCLEAR FACTOR ERYTHROID 2-RELATED FACTOR"/>
    <property type="match status" value="1"/>
</dbReference>
<dbReference type="CTD" id="42743"/>
<evidence type="ECO:0000256" key="2">
    <source>
        <dbReference type="ARBA" id="ARBA00023125"/>
    </source>
</evidence>
<dbReference type="RefSeq" id="XP_027198812.1">
    <property type="nucleotide sequence ID" value="XM_027343011.1"/>
</dbReference>
<name>A0A6P6XZT4_DERPT</name>
<dbReference type="PANTHER" id="PTHR24411:SF55">
    <property type="entry name" value="SEGMENTATION PROTEIN CAP'N'COLLAR"/>
    <property type="match status" value="1"/>
</dbReference>
<dbReference type="Gene3D" id="1.10.880.10">
    <property type="entry name" value="Transcription factor, Skn-1-like, DNA-binding domain"/>
    <property type="match status" value="1"/>
</dbReference>
<feature type="region of interest" description="Disordered" evidence="6">
    <location>
        <begin position="663"/>
        <end position="699"/>
    </location>
</feature>
<dbReference type="AlphaFoldDB" id="A0A6P6XZT4"/>
<dbReference type="GO" id="GO:0000981">
    <property type="term" value="F:DNA-binding transcription factor activity, RNA polymerase II-specific"/>
    <property type="evidence" value="ECO:0007669"/>
    <property type="project" value="TreeGrafter"/>
</dbReference>
<accession>A0A6P6XZT4</accession>
<keyword evidence="8" id="KW-1185">Reference proteome</keyword>
<feature type="domain" description="BZIP" evidence="7">
    <location>
        <begin position="742"/>
        <end position="791"/>
    </location>
</feature>
<feature type="compositionally biased region" description="Basic and acidic residues" evidence="6">
    <location>
        <begin position="220"/>
        <end position="230"/>
    </location>
</feature>